<keyword evidence="4" id="KW-1185">Reference proteome</keyword>
<dbReference type="KEGG" id="gaz:Pan241w_53150"/>
<dbReference type="SUPFAM" id="SSF47413">
    <property type="entry name" value="lambda repressor-like DNA-binding domains"/>
    <property type="match status" value="1"/>
</dbReference>
<dbReference type="InterPro" id="IPR010982">
    <property type="entry name" value="Lambda_DNA-bd_dom_sf"/>
</dbReference>
<sequence>MTMKRIEEEIADRIVGIRESLNWTQQQLAEAAGITKGHLSRIESGQRLPLPPLLMKLAKTLNISVSALLPTDELSWQYVDVTDVKGIASLFHISLTAVASVVLYRPCDHFPTQRHADEYVRRMGMLSDTGMKWSKDHRDLIEANKTNQIHYHLWRRAEFLEFTRRDVVAAEMASDILKSENTIFCVISNSNFDKVASVISKKIRSVHWEQIGLYLPEFFLVKHNDFTFDYAWNEERASKFIKEAMKAITNTYKEVTVTTESMRDLPEDMKKVIHARTLKALGNR</sequence>
<dbReference type="CDD" id="cd00093">
    <property type="entry name" value="HTH_XRE"/>
    <property type="match status" value="1"/>
</dbReference>
<dbReference type="InterPro" id="IPR001387">
    <property type="entry name" value="Cro/C1-type_HTH"/>
</dbReference>
<dbReference type="PANTHER" id="PTHR46797:SF1">
    <property type="entry name" value="METHYLPHOSPHONATE SYNTHASE"/>
    <property type="match status" value="1"/>
</dbReference>
<dbReference type="InterPro" id="IPR050807">
    <property type="entry name" value="TransReg_Diox_bact_type"/>
</dbReference>
<gene>
    <name evidence="3" type="ORF">Pan241w_53150</name>
</gene>
<name>A0A517RMU8_9PLAN</name>
<dbReference type="OrthoDB" id="290910at2"/>
<dbReference type="Gene3D" id="1.10.260.40">
    <property type="entry name" value="lambda repressor-like DNA-binding domains"/>
    <property type="match status" value="1"/>
</dbReference>
<dbReference type="PROSITE" id="PS50943">
    <property type="entry name" value="HTH_CROC1"/>
    <property type="match status" value="1"/>
</dbReference>
<protein>
    <submittedName>
        <fullName evidence="3">Helix-turn-helix protein</fullName>
    </submittedName>
</protein>
<evidence type="ECO:0000256" key="1">
    <source>
        <dbReference type="ARBA" id="ARBA00023125"/>
    </source>
</evidence>
<evidence type="ECO:0000313" key="3">
    <source>
        <dbReference type="EMBL" id="QDT45196.1"/>
    </source>
</evidence>
<feature type="domain" description="HTH cro/C1-type" evidence="2">
    <location>
        <begin position="14"/>
        <end position="68"/>
    </location>
</feature>
<reference evidence="3 4" key="1">
    <citation type="submission" date="2019-02" db="EMBL/GenBank/DDBJ databases">
        <title>Deep-cultivation of Planctomycetes and their phenomic and genomic characterization uncovers novel biology.</title>
        <authorList>
            <person name="Wiegand S."/>
            <person name="Jogler M."/>
            <person name="Boedeker C."/>
            <person name="Pinto D."/>
            <person name="Vollmers J."/>
            <person name="Rivas-Marin E."/>
            <person name="Kohn T."/>
            <person name="Peeters S.H."/>
            <person name="Heuer A."/>
            <person name="Rast P."/>
            <person name="Oberbeckmann S."/>
            <person name="Bunk B."/>
            <person name="Jeske O."/>
            <person name="Meyerdierks A."/>
            <person name="Storesund J.E."/>
            <person name="Kallscheuer N."/>
            <person name="Luecker S."/>
            <person name="Lage O.M."/>
            <person name="Pohl T."/>
            <person name="Merkel B.J."/>
            <person name="Hornburger P."/>
            <person name="Mueller R.-W."/>
            <person name="Bruemmer F."/>
            <person name="Labrenz M."/>
            <person name="Spormann A.M."/>
            <person name="Op den Camp H."/>
            <person name="Overmann J."/>
            <person name="Amann R."/>
            <person name="Jetten M.S.M."/>
            <person name="Mascher T."/>
            <person name="Medema M.H."/>
            <person name="Devos D.P."/>
            <person name="Kaster A.-K."/>
            <person name="Ovreas L."/>
            <person name="Rohde M."/>
            <person name="Galperin M.Y."/>
            <person name="Jogler C."/>
        </authorList>
    </citation>
    <scope>NUCLEOTIDE SEQUENCE [LARGE SCALE GENOMIC DNA]</scope>
    <source>
        <strain evidence="3 4">Pan241w</strain>
    </source>
</reference>
<dbReference type="GO" id="GO:0005829">
    <property type="term" value="C:cytosol"/>
    <property type="evidence" value="ECO:0007669"/>
    <property type="project" value="TreeGrafter"/>
</dbReference>
<dbReference type="GO" id="GO:0003700">
    <property type="term" value="F:DNA-binding transcription factor activity"/>
    <property type="evidence" value="ECO:0007669"/>
    <property type="project" value="TreeGrafter"/>
</dbReference>
<dbReference type="Proteomes" id="UP000317171">
    <property type="component" value="Chromosome"/>
</dbReference>
<dbReference type="EMBL" id="CP036269">
    <property type="protein sequence ID" value="QDT45196.1"/>
    <property type="molecule type" value="Genomic_DNA"/>
</dbReference>
<evidence type="ECO:0000259" key="2">
    <source>
        <dbReference type="PROSITE" id="PS50943"/>
    </source>
</evidence>
<dbReference type="Pfam" id="PF01381">
    <property type="entry name" value="HTH_3"/>
    <property type="match status" value="1"/>
</dbReference>
<dbReference type="PANTHER" id="PTHR46797">
    <property type="entry name" value="HTH-TYPE TRANSCRIPTIONAL REGULATOR"/>
    <property type="match status" value="1"/>
</dbReference>
<evidence type="ECO:0000313" key="4">
    <source>
        <dbReference type="Proteomes" id="UP000317171"/>
    </source>
</evidence>
<accession>A0A517RMU8</accession>
<dbReference type="SMART" id="SM00530">
    <property type="entry name" value="HTH_XRE"/>
    <property type="match status" value="1"/>
</dbReference>
<proteinExistence type="predicted"/>
<dbReference type="RefSeq" id="WP_145221400.1">
    <property type="nucleotide sequence ID" value="NZ_CP036269.1"/>
</dbReference>
<dbReference type="GO" id="GO:0003677">
    <property type="term" value="F:DNA binding"/>
    <property type="evidence" value="ECO:0007669"/>
    <property type="project" value="UniProtKB-KW"/>
</dbReference>
<dbReference type="AlphaFoldDB" id="A0A517RMU8"/>
<keyword evidence="1" id="KW-0238">DNA-binding</keyword>
<organism evidence="3 4">
    <name type="scientific">Gimesia alba</name>
    <dbReference type="NCBI Taxonomy" id="2527973"/>
    <lineage>
        <taxon>Bacteria</taxon>
        <taxon>Pseudomonadati</taxon>
        <taxon>Planctomycetota</taxon>
        <taxon>Planctomycetia</taxon>
        <taxon>Planctomycetales</taxon>
        <taxon>Planctomycetaceae</taxon>
        <taxon>Gimesia</taxon>
    </lineage>
</organism>